<proteinExistence type="predicted"/>
<dbReference type="Proteomes" id="UP001165586">
    <property type="component" value="Unassembled WGS sequence"/>
</dbReference>
<dbReference type="EMBL" id="JANLCJ010000354">
    <property type="protein sequence ID" value="MCS5737030.1"/>
    <property type="molecule type" value="Genomic_DNA"/>
</dbReference>
<accession>A0ABT2HAR2</accession>
<comment type="caution">
    <text evidence="1">The sequence shown here is derived from an EMBL/GenBank/DDBJ whole genome shotgun (WGS) entry which is preliminary data.</text>
</comment>
<dbReference type="RefSeq" id="WP_259543320.1">
    <property type="nucleotide sequence ID" value="NZ_JANLCJ010000354.1"/>
</dbReference>
<organism evidence="1 2">
    <name type="scientific">Herbiconiux daphne</name>
    <dbReference type="NCBI Taxonomy" id="2970914"/>
    <lineage>
        <taxon>Bacteria</taxon>
        <taxon>Bacillati</taxon>
        <taxon>Actinomycetota</taxon>
        <taxon>Actinomycetes</taxon>
        <taxon>Micrococcales</taxon>
        <taxon>Microbacteriaceae</taxon>
        <taxon>Herbiconiux</taxon>
    </lineage>
</organism>
<protein>
    <submittedName>
        <fullName evidence="1">Uncharacterized protein</fullName>
    </submittedName>
</protein>
<evidence type="ECO:0000313" key="1">
    <source>
        <dbReference type="EMBL" id="MCS5737030.1"/>
    </source>
</evidence>
<name>A0ABT2HAR2_9MICO</name>
<reference evidence="1" key="1">
    <citation type="submission" date="2022-08" db="EMBL/GenBank/DDBJ databases">
        <authorList>
            <person name="Deng Y."/>
            <person name="Han X.-F."/>
            <person name="Zhang Y.-Q."/>
        </authorList>
    </citation>
    <scope>NUCLEOTIDE SEQUENCE</scope>
    <source>
        <strain evidence="1">CPCC 203386</strain>
    </source>
</reference>
<sequence>NAKNYVYVLGVPTSEYRAWLQGYYADKLDELADDKSIEASNVRHKLLSKLKDEVLNNLPY</sequence>
<keyword evidence="2" id="KW-1185">Reference proteome</keyword>
<feature type="non-terminal residue" evidence="1">
    <location>
        <position position="1"/>
    </location>
</feature>
<evidence type="ECO:0000313" key="2">
    <source>
        <dbReference type="Proteomes" id="UP001165586"/>
    </source>
</evidence>
<gene>
    <name evidence="1" type="ORF">N1032_25210</name>
</gene>